<keyword evidence="6" id="KW-1185">Reference proteome</keyword>
<dbReference type="InterPro" id="IPR001656">
    <property type="entry name" value="PsdUridine_synth_TruD"/>
</dbReference>
<gene>
    <name evidence="5" type="ORF">G7Y89_g446</name>
</gene>
<proteinExistence type="inferred from homology"/>
<feature type="region of interest" description="Disordered" evidence="3">
    <location>
        <begin position="915"/>
        <end position="948"/>
    </location>
</feature>
<dbReference type="GO" id="GO:0003723">
    <property type="term" value="F:RNA binding"/>
    <property type="evidence" value="ECO:0007669"/>
    <property type="project" value="InterPro"/>
</dbReference>
<dbReference type="EMBL" id="JAAMPI010000016">
    <property type="protein sequence ID" value="KAF4637626.1"/>
    <property type="molecule type" value="Genomic_DNA"/>
</dbReference>
<evidence type="ECO:0000313" key="5">
    <source>
        <dbReference type="EMBL" id="KAF4637626.1"/>
    </source>
</evidence>
<feature type="compositionally biased region" description="Polar residues" evidence="3">
    <location>
        <begin position="763"/>
        <end position="773"/>
    </location>
</feature>
<dbReference type="SUPFAM" id="SSF55120">
    <property type="entry name" value="Pseudouridine synthase"/>
    <property type="match status" value="1"/>
</dbReference>
<feature type="domain" description="TRUD" evidence="4">
    <location>
        <begin position="437"/>
        <end position="712"/>
    </location>
</feature>
<comment type="caution">
    <text evidence="5">The sequence shown here is derived from an EMBL/GenBank/DDBJ whole genome shotgun (WGS) entry which is preliminary data.</text>
</comment>
<dbReference type="GO" id="GO:0001522">
    <property type="term" value="P:pseudouridine synthesis"/>
    <property type="evidence" value="ECO:0007669"/>
    <property type="project" value="InterPro"/>
</dbReference>
<dbReference type="Gene3D" id="3.30.2350.20">
    <property type="entry name" value="TruD, catalytic domain"/>
    <property type="match status" value="3"/>
</dbReference>
<evidence type="ECO:0000256" key="1">
    <source>
        <dbReference type="ARBA" id="ARBA00007953"/>
    </source>
</evidence>
<dbReference type="PANTHER" id="PTHR13326">
    <property type="entry name" value="TRNA PSEUDOURIDINE SYNTHASE D"/>
    <property type="match status" value="1"/>
</dbReference>
<protein>
    <recommendedName>
        <fullName evidence="4">TRUD domain-containing protein</fullName>
    </recommendedName>
</protein>
<dbReference type="PANTHER" id="PTHR13326:SF21">
    <property type="entry name" value="PSEUDOURIDYLATE SYNTHASE PUS7L"/>
    <property type="match status" value="1"/>
</dbReference>
<dbReference type="GO" id="GO:0009982">
    <property type="term" value="F:pseudouridine synthase activity"/>
    <property type="evidence" value="ECO:0007669"/>
    <property type="project" value="InterPro"/>
</dbReference>
<dbReference type="Proteomes" id="UP000566819">
    <property type="component" value="Unassembled WGS sequence"/>
</dbReference>
<feature type="region of interest" description="Disordered" evidence="3">
    <location>
        <begin position="276"/>
        <end position="295"/>
    </location>
</feature>
<reference evidence="5 6" key="1">
    <citation type="submission" date="2020-03" db="EMBL/GenBank/DDBJ databases">
        <title>Draft Genome Sequence of Cudoniella acicularis.</title>
        <authorList>
            <person name="Buettner E."/>
            <person name="Kellner H."/>
        </authorList>
    </citation>
    <scope>NUCLEOTIDE SEQUENCE [LARGE SCALE GENOMIC DNA]</scope>
    <source>
        <strain evidence="5 6">DSM 108380</strain>
    </source>
</reference>
<feature type="region of interest" description="Disordered" evidence="3">
    <location>
        <begin position="1"/>
        <end position="32"/>
    </location>
</feature>
<dbReference type="CDD" id="cd02576">
    <property type="entry name" value="PseudoU_synth_ScPUS7"/>
    <property type="match status" value="1"/>
</dbReference>
<dbReference type="NCBIfam" id="TIGR00094">
    <property type="entry name" value="tRNA_TruD_broad"/>
    <property type="match status" value="1"/>
</dbReference>
<sequence length="1072" mass="118263">MASPPSFDRGAHPLDSDAAVNSEPPLKKQKILSSQSSIAIKIEKGSNSKSKMCDTISVLEPNITNTESREAQVGIEGIVSSSNEGFGGILKQRYTDFIVNEIDSQGRVVQLTNDNAPVNKPAAKQPPSTPVVKTENVEDSAFPSSAAAEAAQKVVAATSHSLPEIKSKIAGSTTLVKIEEPIKTPVDSVEDRQTLIKYFGSILTDEIYNFHKNVISKPGAKPAFFGNLFSEPISDRTLRGEIHRDMRRIFDGRLETEAVNGKIMITAARYSSKVANQNGNARQPNPRAQNQNQNQNRGRIGWEELGGQYLHFTLYKENKDTMEVVSSLARSLKVKPRDFNFAGTKDRRAITTQRMSVYRQKAPDMAKLNNNMMRNVRIGNFKHEKHSLELGELEGNQFIITLRDCHFPGEAGLNEGQRLELGNRIVGNSIEQLQANGFLNYFGLQRFGTFGVGTDEIGKKILQGDFEGAVWDILSYTQDSLEAALNPEAYLSSEDQINRDDIDRAHAIWAWKTTGKMTTVVEMLPRRFSAENALVRKFALDKAPLLRKPDFLGGLLQIPRNLRTMYVHAYQSLVWNKVVTERWKRHGFNIVQGDLVLLETPAASAAKIKDEYDENGEIVVHPSVGDTALTQDDVFQRARALTAKEARSGEYSIYDIVLPLPGFDVDYPQNDIGDFYKEFMGSDAGGGLDPANMRRPQKDFSLSGGYRKMMAQIGQDATFELKSYVEDTKQLVETDLERLEMARPKQSQNNNSFPPSGLKNERGQQSNDSSNPPNGFRNGRWQQPNNHRQGRAFARSAETQVMKDKYVGSAAHTAWLAAPGQIAAQDKAAAAAYDKKKTEGPINPDDIQQPPIKDKFIETSAEDGRRTGNKSIVTHNVEGESKEPAHDIKKEAAVEKPSNIIYPMEPPPATPLIDRLSPNQSNPMNKLHPRGHSVSNSFSSSSDSSEGGVLLIPELAPQASAQASPKPLSRSATSDLSELDPEFTALNPQLPASPVARGPSSDFVLAPELSTLVEQGNLLKRDIDEISKIKTPKIAVIVKFSLGSSQYATMALRELMKAGGVKTYKPDFSSVR</sequence>
<evidence type="ECO:0000256" key="3">
    <source>
        <dbReference type="SAM" id="MobiDB-lite"/>
    </source>
</evidence>
<keyword evidence="2" id="KW-0413">Isomerase</keyword>
<feature type="compositionally biased region" description="Polar residues" evidence="3">
    <location>
        <begin position="745"/>
        <end position="754"/>
    </location>
</feature>
<dbReference type="InterPro" id="IPR011760">
    <property type="entry name" value="PsdUridine_synth_TruD_insert"/>
</dbReference>
<name>A0A8H4RYS0_9HELO</name>
<feature type="compositionally biased region" description="Low complexity" evidence="3">
    <location>
        <begin position="280"/>
        <end position="295"/>
    </location>
</feature>
<accession>A0A8H4RYS0</accession>
<dbReference type="GO" id="GO:0005634">
    <property type="term" value="C:nucleus"/>
    <property type="evidence" value="ECO:0007669"/>
    <property type="project" value="TreeGrafter"/>
</dbReference>
<evidence type="ECO:0000313" key="6">
    <source>
        <dbReference type="Proteomes" id="UP000566819"/>
    </source>
</evidence>
<dbReference type="InterPro" id="IPR042214">
    <property type="entry name" value="TruD_catalytic"/>
</dbReference>
<comment type="similarity">
    <text evidence="1">Belongs to the pseudouridine synthase TruD family.</text>
</comment>
<evidence type="ECO:0000259" key="4">
    <source>
        <dbReference type="PROSITE" id="PS50984"/>
    </source>
</evidence>
<feature type="region of interest" description="Disordered" evidence="3">
    <location>
        <begin position="740"/>
        <end position="793"/>
    </location>
</feature>
<dbReference type="Pfam" id="PF01142">
    <property type="entry name" value="TruD"/>
    <property type="match status" value="1"/>
</dbReference>
<dbReference type="PROSITE" id="PS50984">
    <property type="entry name" value="TRUD"/>
    <property type="match status" value="1"/>
</dbReference>
<feature type="region of interest" description="Disordered" evidence="3">
    <location>
        <begin position="958"/>
        <end position="977"/>
    </location>
</feature>
<dbReference type="InterPro" id="IPR020103">
    <property type="entry name" value="PsdUridine_synth_cat_dom_sf"/>
</dbReference>
<feature type="compositionally biased region" description="Low complexity" evidence="3">
    <location>
        <begin position="933"/>
        <end position="945"/>
    </location>
</feature>
<dbReference type="OrthoDB" id="447290at2759"/>
<dbReference type="AlphaFoldDB" id="A0A8H4RYS0"/>
<evidence type="ECO:0000256" key="2">
    <source>
        <dbReference type="ARBA" id="ARBA00023235"/>
    </source>
</evidence>
<organism evidence="5 6">
    <name type="scientific">Cudoniella acicularis</name>
    <dbReference type="NCBI Taxonomy" id="354080"/>
    <lineage>
        <taxon>Eukaryota</taxon>
        <taxon>Fungi</taxon>
        <taxon>Dikarya</taxon>
        <taxon>Ascomycota</taxon>
        <taxon>Pezizomycotina</taxon>
        <taxon>Leotiomycetes</taxon>
        <taxon>Helotiales</taxon>
        <taxon>Tricladiaceae</taxon>
        <taxon>Cudoniella</taxon>
    </lineage>
</organism>